<dbReference type="HOGENOM" id="CLU_005482_2_0_1"/>
<proteinExistence type="inferred from homology"/>
<gene>
    <name evidence="11" type="ORF">MELLADRAFT_95567</name>
</gene>
<comment type="similarity">
    <text evidence="2">Belongs to the glycosyl hydrolase 81 family.</text>
</comment>
<evidence type="ECO:0000259" key="10">
    <source>
        <dbReference type="Pfam" id="PF17652"/>
    </source>
</evidence>
<dbReference type="PROSITE" id="PS52008">
    <property type="entry name" value="GH81"/>
    <property type="match status" value="1"/>
</dbReference>
<evidence type="ECO:0000313" key="12">
    <source>
        <dbReference type="Proteomes" id="UP000001072"/>
    </source>
</evidence>
<dbReference type="InterPro" id="IPR005200">
    <property type="entry name" value="Endo-beta-glucanase"/>
</dbReference>
<dbReference type="FunCoup" id="F4S9T3">
    <property type="interactions" value="48"/>
</dbReference>
<keyword evidence="12" id="KW-1185">Reference proteome</keyword>
<dbReference type="PANTHER" id="PTHR31983:SF0">
    <property type="entry name" value="GLUCAN ENDO-1,3-BETA-D-GLUCOSIDASE 2"/>
    <property type="match status" value="1"/>
</dbReference>
<dbReference type="eggNOG" id="KOG2254">
    <property type="taxonomic scope" value="Eukaryota"/>
</dbReference>
<reference evidence="12" key="1">
    <citation type="journal article" date="2011" name="Proc. Natl. Acad. Sci. U.S.A.">
        <title>Obligate biotrophy features unraveled by the genomic analysis of rust fungi.</title>
        <authorList>
            <person name="Duplessis S."/>
            <person name="Cuomo C.A."/>
            <person name="Lin Y.-C."/>
            <person name="Aerts A."/>
            <person name="Tisserant E."/>
            <person name="Veneault-Fourrey C."/>
            <person name="Joly D.L."/>
            <person name="Hacquard S."/>
            <person name="Amselem J."/>
            <person name="Cantarel B.L."/>
            <person name="Chiu R."/>
            <person name="Coutinho P.M."/>
            <person name="Feau N."/>
            <person name="Field M."/>
            <person name="Frey P."/>
            <person name="Gelhaye E."/>
            <person name="Goldberg J."/>
            <person name="Grabherr M.G."/>
            <person name="Kodira C.D."/>
            <person name="Kohler A."/>
            <person name="Kuees U."/>
            <person name="Lindquist E.A."/>
            <person name="Lucas S.M."/>
            <person name="Mago R."/>
            <person name="Mauceli E."/>
            <person name="Morin E."/>
            <person name="Murat C."/>
            <person name="Pangilinan J.L."/>
            <person name="Park R."/>
            <person name="Pearson M."/>
            <person name="Quesneville H."/>
            <person name="Rouhier N."/>
            <person name="Sakthikumar S."/>
            <person name="Salamov A.A."/>
            <person name="Schmutz J."/>
            <person name="Selles B."/>
            <person name="Shapiro H."/>
            <person name="Tanguay P."/>
            <person name="Tuskan G.A."/>
            <person name="Henrissat B."/>
            <person name="Van de Peer Y."/>
            <person name="Rouze P."/>
            <person name="Ellis J.G."/>
            <person name="Dodds P.N."/>
            <person name="Schein J.E."/>
            <person name="Zhong S."/>
            <person name="Hamelin R.C."/>
            <person name="Grigoriev I.V."/>
            <person name="Szabo L.J."/>
            <person name="Martin F."/>
        </authorList>
    </citation>
    <scope>NUCLEOTIDE SEQUENCE [LARGE SCALE GENOMIC DNA]</scope>
    <source>
        <strain evidence="12">98AG31 / pathotype 3-4-7</strain>
    </source>
</reference>
<keyword evidence="8" id="KW-0624">Polysaccharide degradation</keyword>
<evidence type="ECO:0000256" key="2">
    <source>
        <dbReference type="ARBA" id="ARBA00010730"/>
    </source>
</evidence>
<dbReference type="InParanoid" id="F4S9T3"/>
<keyword evidence="7" id="KW-0961">Cell wall biogenesis/degradation</keyword>
<dbReference type="GeneID" id="18937280"/>
<dbReference type="InterPro" id="IPR040720">
    <property type="entry name" value="GH81_C"/>
</dbReference>
<protein>
    <recommendedName>
        <fullName evidence="3">glucan endo-1,3-beta-D-glucosidase</fullName>
        <ecNumber evidence="3">3.2.1.39</ecNumber>
    </recommendedName>
</protein>
<dbReference type="OrthoDB" id="4473401at2759"/>
<dbReference type="GO" id="GO:0071555">
    <property type="term" value="P:cell wall organization"/>
    <property type="evidence" value="ECO:0007669"/>
    <property type="project" value="UniProtKB-KW"/>
</dbReference>
<feature type="domain" description="Glycosyl hydrolase family 81 N-terminal" evidence="9">
    <location>
        <begin position="54"/>
        <end position="410"/>
    </location>
</feature>
<dbReference type="Proteomes" id="UP000001072">
    <property type="component" value="Unassembled WGS sequence"/>
</dbReference>
<dbReference type="RefSeq" id="XP_007418145.1">
    <property type="nucleotide sequence ID" value="XM_007418083.1"/>
</dbReference>
<dbReference type="EMBL" id="GL883173">
    <property type="protein sequence ID" value="EGF98604.1"/>
    <property type="molecule type" value="Genomic_DNA"/>
</dbReference>
<dbReference type="EC" id="3.2.1.39" evidence="3"/>
<dbReference type="PANTHER" id="PTHR31983">
    <property type="entry name" value="ENDO-1,3(4)-BETA-GLUCANASE 1"/>
    <property type="match status" value="1"/>
</dbReference>
<dbReference type="Gene3D" id="2.70.98.30">
    <property type="entry name" value="Golgi alpha-mannosidase II, domain 4"/>
    <property type="match status" value="1"/>
</dbReference>
<evidence type="ECO:0000256" key="6">
    <source>
        <dbReference type="ARBA" id="ARBA00023295"/>
    </source>
</evidence>
<name>F4S9T3_MELLP</name>
<dbReference type="GO" id="GO:0000272">
    <property type="term" value="P:polysaccharide catabolic process"/>
    <property type="evidence" value="ECO:0007669"/>
    <property type="project" value="UniProtKB-KW"/>
</dbReference>
<keyword evidence="6" id="KW-0326">Glycosidase</keyword>
<evidence type="ECO:0000256" key="5">
    <source>
        <dbReference type="ARBA" id="ARBA00023277"/>
    </source>
</evidence>
<dbReference type="Pfam" id="PF03639">
    <property type="entry name" value="Glyco_hydro_81"/>
    <property type="match status" value="1"/>
</dbReference>
<evidence type="ECO:0000256" key="8">
    <source>
        <dbReference type="ARBA" id="ARBA00023326"/>
    </source>
</evidence>
<keyword evidence="5" id="KW-0119">Carbohydrate metabolism</keyword>
<evidence type="ECO:0000256" key="1">
    <source>
        <dbReference type="ARBA" id="ARBA00000382"/>
    </source>
</evidence>
<evidence type="ECO:0000256" key="3">
    <source>
        <dbReference type="ARBA" id="ARBA00012780"/>
    </source>
</evidence>
<dbReference type="GO" id="GO:0042973">
    <property type="term" value="F:glucan endo-1,3-beta-D-glucosidase activity"/>
    <property type="evidence" value="ECO:0007669"/>
    <property type="project" value="UniProtKB-EC"/>
</dbReference>
<keyword evidence="4 11" id="KW-0378">Hydrolase</keyword>
<dbReference type="STRING" id="747676.F4S9T3"/>
<accession>F4S9T3</accession>
<organism evidence="12">
    <name type="scientific">Melampsora larici-populina (strain 98AG31 / pathotype 3-4-7)</name>
    <name type="common">Poplar leaf rust fungus</name>
    <dbReference type="NCBI Taxonomy" id="747676"/>
    <lineage>
        <taxon>Eukaryota</taxon>
        <taxon>Fungi</taxon>
        <taxon>Dikarya</taxon>
        <taxon>Basidiomycota</taxon>
        <taxon>Pucciniomycotina</taxon>
        <taxon>Pucciniomycetes</taxon>
        <taxon>Pucciniales</taxon>
        <taxon>Melampsoraceae</taxon>
        <taxon>Melampsora</taxon>
    </lineage>
</organism>
<evidence type="ECO:0000256" key="4">
    <source>
        <dbReference type="ARBA" id="ARBA00022801"/>
    </source>
</evidence>
<dbReference type="KEGG" id="mlr:MELLADRAFT_95567"/>
<dbReference type="GO" id="GO:0052861">
    <property type="term" value="F:endo-1,3(4)-beta-glucanase activity"/>
    <property type="evidence" value="ECO:0007669"/>
    <property type="project" value="InterPro"/>
</dbReference>
<evidence type="ECO:0000256" key="7">
    <source>
        <dbReference type="ARBA" id="ARBA00023316"/>
    </source>
</evidence>
<dbReference type="VEuPathDB" id="FungiDB:MELLADRAFT_95567"/>
<evidence type="ECO:0000259" key="9">
    <source>
        <dbReference type="Pfam" id="PF03639"/>
    </source>
</evidence>
<sequence>MAVPFRLPIRPPVPQVAGPLFEPIATQPPAFFQNAVQHPVKPVNLLPASGLRLGATDDYVPIGTSKWYNQFLLPASQGTDPVFSLPYAIAYLNGSSTLSISDSQAIVGIGVFHASVAQRIYAYPANDTGRTVARSYTYPLNATISMGAQELTPASVRAELSNWSELTASLTLTLAGASADYTSTLTTHRPQLTSPLCRGAAFLTFIYQDLTPSIRSTYKIISFTAVESPHETNPEANIASDECDSENSPTRFSKYRVSYSDNSTWLIYARAASTSTQRPLQLQKSPNSPSELVSLNGEWTGVIQVVRLSDNAKVGSAEEALYDRSVGVWVTGATITTGAVGSGTYGFDWVTSGPRKNSMPPLLFALPHHAASMSSSISPVKPKVVLNSRVNGDMVLYASKTWKFIEPEIEAVKRYTIRPFNPELSHPASPTSRDLDILRQVAIKDLSVDFVAESNLTSWYFSGKKLAKQALQCLAISEILKDSNLTSHCVNQTQHSFLQFLDPKAVRATDPLVYERTWKGIISSTFLKTGDQYADFGNGVYNDHHFHYGYFIHAAAILVKLDPSFRDKVSFFVESLIRDVNNPAPDKDSYFPFSRHFDWFLGHCLATGLQSSINGKNEESTSEDVNFFYAVKSWAEVTSRSVLGGLADLQLTILRRSINFYYLMTEENTIQPGNFIQNRVAGVMYENLVNYTTFFSELKEAAHMIQVLPITPITPFTRAIDFVKEEWVNSGPSTDPTNQQISTIASNRTSGYRTLLYTQYATVEPRTIFEGLASNLTTDSLDDGTSLTWCLAFALSQMTSTGK</sequence>
<feature type="domain" description="Glycosyl hydrolase family 81 C-terminal" evidence="10">
    <location>
        <begin position="434"/>
        <end position="791"/>
    </location>
</feature>
<comment type="catalytic activity">
    <reaction evidence="1">
        <text>Hydrolysis of (1-&gt;3)-beta-D-glucosidic linkages in (1-&gt;3)-beta-D-glucans.</text>
        <dbReference type="EC" id="3.2.1.39"/>
    </reaction>
</comment>
<dbReference type="Gene3D" id="1.10.287.1170">
    <property type="entry name" value="glycoside hydrolase family 81 endo-[beta] glucanase"/>
    <property type="match status" value="1"/>
</dbReference>
<evidence type="ECO:0000313" key="11">
    <source>
        <dbReference type="EMBL" id="EGF98604.1"/>
    </source>
</evidence>
<dbReference type="Pfam" id="PF17652">
    <property type="entry name" value="Glyco_hydro81C"/>
    <property type="match status" value="1"/>
</dbReference>
<dbReference type="InterPro" id="IPR040451">
    <property type="entry name" value="GH81_N"/>
</dbReference>
<dbReference type="AlphaFoldDB" id="F4S9T3"/>